<feature type="compositionally biased region" description="Low complexity" evidence="1">
    <location>
        <begin position="35"/>
        <end position="45"/>
    </location>
</feature>
<feature type="compositionally biased region" description="Basic residues" evidence="1">
    <location>
        <begin position="269"/>
        <end position="286"/>
    </location>
</feature>
<name>A0A7S3FMW6_9CHLO</name>
<evidence type="ECO:0000313" key="5">
    <source>
        <dbReference type="Proteomes" id="UP001472866"/>
    </source>
</evidence>
<reference evidence="3" key="1">
    <citation type="submission" date="2021-01" db="EMBL/GenBank/DDBJ databases">
        <authorList>
            <person name="Corre E."/>
            <person name="Pelletier E."/>
            <person name="Niang G."/>
            <person name="Scheremetjew M."/>
            <person name="Finn R."/>
            <person name="Kale V."/>
            <person name="Holt S."/>
            <person name="Cochrane G."/>
            <person name="Meng A."/>
            <person name="Brown T."/>
            <person name="Cohen L."/>
        </authorList>
    </citation>
    <scope>NUCLEOTIDE SEQUENCE</scope>
    <source>
        <strain evidence="3">RCC1871</strain>
    </source>
</reference>
<evidence type="ECO:0000259" key="2">
    <source>
        <dbReference type="Pfam" id="PF00472"/>
    </source>
</evidence>
<dbReference type="Pfam" id="PF00472">
    <property type="entry name" value="RF-1"/>
    <property type="match status" value="1"/>
</dbReference>
<dbReference type="GO" id="GO:0016787">
    <property type="term" value="F:hydrolase activity"/>
    <property type="evidence" value="ECO:0007669"/>
    <property type="project" value="UniProtKB-KW"/>
</dbReference>
<evidence type="ECO:0000313" key="3">
    <source>
        <dbReference type="EMBL" id="CAE0187743.1"/>
    </source>
</evidence>
<gene>
    <name evidence="3" type="ORF">CROS1456_LOCUS810</name>
    <name evidence="4" type="ORF">HKI87_06g45680</name>
</gene>
<sequence>MTRVKVWGPRLLGRALLTSSGSGRGTKNNLLVERTTTTTSSSSSSLGGGKGENNNNKLMITRTCRIGLTFPLCQSSTTPGRVCNDLLTTTPQGGQSLLRRQDLKSRRRRRMGSSAMDAGSQVTRQDAQEGERVGMDEEGVVRGVYHVRSVTKEDVEVKFIRSGGAGGQNVNKVNTKADIRLKIQDQDWIPDQVKAQLARRERNRVNKDGELVVASTKHRTQKKNLEDALGKVQRMLDDAVTSLLPIEANPVKEKKIKKKLRQANEKRLDGKKKHSMKKKERRRKDW</sequence>
<dbReference type="FunFam" id="3.30.160.20:FF:000046">
    <property type="entry name" value="Peptidyl-tRNA hydrolase ICT1"/>
    <property type="match status" value="1"/>
</dbReference>
<reference evidence="4 5" key="2">
    <citation type="submission" date="2024-03" db="EMBL/GenBank/DDBJ databases">
        <title>Complete genome sequence of the green alga Chloropicon roscoffensis RCC1871.</title>
        <authorList>
            <person name="Lemieux C."/>
            <person name="Pombert J.-F."/>
            <person name="Otis C."/>
            <person name="Turmel M."/>
        </authorList>
    </citation>
    <scope>NUCLEOTIDE SEQUENCE [LARGE SCALE GENOMIC DNA]</scope>
    <source>
        <strain evidence="4 5">RCC1871</strain>
    </source>
</reference>
<evidence type="ECO:0000256" key="1">
    <source>
        <dbReference type="SAM" id="MobiDB-lite"/>
    </source>
</evidence>
<dbReference type="PANTHER" id="PTHR47352">
    <property type="entry name" value="CLASS I PEPTIDE CHAIN RELEASE FACTOR"/>
    <property type="match status" value="1"/>
</dbReference>
<feature type="region of interest" description="Disordered" evidence="1">
    <location>
        <begin position="254"/>
        <end position="286"/>
    </location>
</feature>
<dbReference type="EMBL" id="HBHZ01001019">
    <property type="protein sequence ID" value="CAE0187743.1"/>
    <property type="molecule type" value="Transcribed_RNA"/>
</dbReference>
<organism evidence="3">
    <name type="scientific">Chloropicon roscoffensis</name>
    <dbReference type="NCBI Taxonomy" id="1461544"/>
    <lineage>
        <taxon>Eukaryota</taxon>
        <taxon>Viridiplantae</taxon>
        <taxon>Chlorophyta</taxon>
        <taxon>Chloropicophyceae</taxon>
        <taxon>Chloropicales</taxon>
        <taxon>Chloropicaceae</taxon>
        <taxon>Chloropicon</taxon>
    </lineage>
</organism>
<feature type="compositionally biased region" description="Polar residues" evidence="1">
    <location>
        <begin position="17"/>
        <end position="29"/>
    </location>
</feature>
<feature type="domain" description="Prokaryotic-type class I peptide chain release factors" evidence="2">
    <location>
        <begin position="150"/>
        <end position="281"/>
    </location>
</feature>
<accession>A0A7S3FMW6</accession>
<proteinExistence type="predicted"/>
<dbReference type="Gene3D" id="3.30.160.20">
    <property type="match status" value="1"/>
</dbReference>
<dbReference type="PANTHER" id="PTHR47352:SF1">
    <property type="entry name" value="CLASS I PEPTIDE CHAIN RELEASE FACTOR"/>
    <property type="match status" value="1"/>
</dbReference>
<feature type="region of interest" description="Disordered" evidence="1">
    <location>
        <begin position="90"/>
        <end position="132"/>
    </location>
</feature>
<keyword evidence="4" id="KW-0378">Hydrolase</keyword>
<dbReference type="AlphaFoldDB" id="A0A7S3FMW6"/>
<keyword evidence="5" id="KW-1185">Reference proteome</keyword>
<dbReference type="SUPFAM" id="SSF110916">
    <property type="entry name" value="Peptidyl-tRNA hydrolase domain-like"/>
    <property type="match status" value="1"/>
</dbReference>
<dbReference type="GO" id="GO:0003747">
    <property type="term" value="F:translation release factor activity"/>
    <property type="evidence" value="ECO:0007669"/>
    <property type="project" value="InterPro"/>
</dbReference>
<dbReference type="EMBL" id="CP151506">
    <property type="protein sequence ID" value="WZN63023.1"/>
    <property type="molecule type" value="Genomic_DNA"/>
</dbReference>
<dbReference type="InterPro" id="IPR000352">
    <property type="entry name" value="Pep_chain_release_fac_I"/>
</dbReference>
<protein>
    <submittedName>
        <fullName evidence="4">Mitochondrial peptidyl-tRNA hydrolase</fullName>
    </submittedName>
</protein>
<dbReference type="Proteomes" id="UP001472866">
    <property type="component" value="Chromosome 06"/>
</dbReference>
<evidence type="ECO:0000313" key="4">
    <source>
        <dbReference type="EMBL" id="WZN63023.1"/>
    </source>
</evidence>
<feature type="region of interest" description="Disordered" evidence="1">
    <location>
        <begin position="17"/>
        <end position="54"/>
    </location>
</feature>